<gene>
    <name evidence="1" type="ORF">DAEQUDRAFT_526770</name>
</gene>
<proteinExistence type="predicted"/>
<accession>A0A165M9H7</accession>
<evidence type="ECO:0000313" key="2">
    <source>
        <dbReference type="Proteomes" id="UP000076727"/>
    </source>
</evidence>
<evidence type="ECO:0000313" key="1">
    <source>
        <dbReference type="EMBL" id="KZT65394.1"/>
    </source>
</evidence>
<dbReference type="AlphaFoldDB" id="A0A165M9H7"/>
<keyword evidence="2" id="KW-1185">Reference proteome</keyword>
<sequence length="119" mass="13264">MIARLFVFLFPHISPSRTSPHAFPGQTSSRVQLCSDDRAVSRDTCTYDGASLVPGPCSIDVCYSLRGAHEQPLSPAPCTYRGVYRSPRRSKTPSPFTCPRPRESSWFTGIPSLRDWWGS</sequence>
<dbReference type="Proteomes" id="UP000076727">
    <property type="component" value="Unassembled WGS sequence"/>
</dbReference>
<protein>
    <submittedName>
        <fullName evidence="1">Uncharacterized protein</fullName>
    </submittedName>
</protein>
<reference evidence="1 2" key="1">
    <citation type="journal article" date="2016" name="Mol. Biol. Evol.">
        <title>Comparative Genomics of Early-Diverging Mushroom-Forming Fungi Provides Insights into the Origins of Lignocellulose Decay Capabilities.</title>
        <authorList>
            <person name="Nagy L.G."/>
            <person name="Riley R."/>
            <person name="Tritt A."/>
            <person name="Adam C."/>
            <person name="Daum C."/>
            <person name="Floudas D."/>
            <person name="Sun H."/>
            <person name="Yadav J.S."/>
            <person name="Pangilinan J."/>
            <person name="Larsson K.H."/>
            <person name="Matsuura K."/>
            <person name="Barry K."/>
            <person name="Labutti K."/>
            <person name="Kuo R."/>
            <person name="Ohm R.A."/>
            <person name="Bhattacharya S.S."/>
            <person name="Shirouzu T."/>
            <person name="Yoshinaga Y."/>
            <person name="Martin F.M."/>
            <person name="Grigoriev I.V."/>
            <person name="Hibbett D.S."/>
        </authorList>
    </citation>
    <scope>NUCLEOTIDE SEQUENCE [LARGE SCALE GENOMIC DNA]</scope>
    <source>
        <strain evidence="1 2">L-15889</strain>
    </source>
</reference>
<dbReference type="EMBL" id="KV429106">
    <property type="protein sequence ID" value="KZT65394.1"/>
    <property type="molecule type" value="Genomic_DNA"/>
</dbReference>
<name>A0A165M9H7_9APHY</name>
<organism evidence="1 2">
    <name type="scientific">Daedalea quercina L-15889</name>
    <dbReference type="NCBI Taxonomy" id="1314783"/>
    <lineage>
        <taxon>Eukaryota</taxon>
        <taxon>Fungi</taxon>
        <taxon>Dikarya</taxon>
        <taxon>Basidiomycota</taxon>
        <taxon>Agaricomycotina</taxon>
        <taxon>Agaricomycetes</taxon>
        <taxon>Polyporales</taxon>
        <taxon>Fomitopsis</taxon>
    </lineage>
</organism>